<proteinExistence type="predicted"/>
<dbReference type="EMBL" id="FOMW01000005">
    <property type="protein sequence ID" value="SFE20481.1"/>
    <property type="molecule type" value="Genomic_DNA"/>
</dbReference>
<evidence type="ECO:0000313" key="1">
    <source>
        <dbReference type="EMBL" id="SFE20481.1"/>
    </source>
</evidence>
<reference evidence="1 2" key="1">
    <citation type="submission" date="2016-10" db="EMBL/GenBank/DDBJ databases">
        <authorList>
            <person name="de Groot N.N."/>
        </authorList>
    </citation>
    <scope>NUCLEOTIDE SEQUENCE [LARGE SCALE GENOMIC DNA]</scope>
    <source>
        <strain evidence="1 2">DSM 11443</strain>
    </source>
</reference>
<keyword evidence="2" id="KW-1185">Reference proteome</keyword>
<dbReference type="AlphaFoldDB" id="A0A1I1YLT8"/>
<gene>
    <name evidence="1" type="ORF">SAMN04488523_105307</name>
</gene>
<protein>
    <recommendedName>
        <fullName evidence="3">Divalent cation tolerance protein</fullName>
    </recommendedName>
</protein>
<name>A0A1I1YLT8_9RHOB</name>
<dbReference type="STRING" id="74348.SAMN04488523_105307"/>
<organism evidence="1 2">
    <name type="scientific">Sulfitobacter brevis</name>
    <dbReference type="NCBI Taxonomy" id="74348"/>
    <lineage>
        <taxon>Bacteria</taxon>
        <taxon>Pseudomonadati</taxon>
        <taxon>Pseudomonadota</taxon>
        <taxon>Alphaproteobacteria</taxon>
        <taxon>Rhodobacterales</taxon>
        <taxon>Roseobacteraceae</taxon>
        <taxon>Sulfitobacter</taxon>
    </lineage>
</organism>
<accession>A0A1I1YLT8</accession>
<dbReference type="Proteomes" id="UP000198977">
    <property type="component" value="Unassembled WGS sequence"/>
</dbReference>
<evidence type="ECO:0008006" key="3">
    <source>
        <dbReference type="Google" id="ProtNLM"/>
    </source>
</evidence>
<evidence type="ECO:0000313" key="2">
    <source>
        <dbReference type="Proteomes" id="UP000198977"/>
    </source>
</evidence>
<sequence length="94" mass="10355">MPSYLILHAAATSKASDDLGAMMRGAGAVPIGDCLWGLEVDLDEQNLWEWLESELHVGDSVTVIELRPNPGQISPKHSVEAMSWLARTLYRKAH</sequence>